<evidence type="ECO:0000313" key="5">
    <source>
        <dbReference type="Proteomes" id="UP000377798"/>
    </source>
</evidence>
<dbReference type="Gene3D" id="3.40.50.1970">
    <property type="match status" value="1"/>
</dbReference>
<dbReference type="AlphaFoldDB" id="A0A8H2QTU1"/>
<dbReference type="RefSeq" id="WP_131749842.1">
    <property type="nucleotide sequence ID" value="NZ_CAACYI010000001.1"/>
</dbReference>
<dbReference type="PANTHER" id="PTHR11496:SF83">
    <property type="entry name" value="HYDROXYACID-OXOACID TRANSHYDROGENASE, MITOCHONDRIAL"/>
    <property type="match status" value="1"/>
</dbReference>
<dbReference type="SUPFAM" id="SSF56796">
    <property type="entry name" value="Dehydroquinate synthase-like"/>
    <property type="match status" value="1"/>
</dbReference>
<feature type="domain" description="Fe-containing alcohol dehydrogenase-like C-terminal" evidence="3">
    <location>
        <begin position="171"/>
        <end position="365"/>
    </location>
</feature>
<proteinExistence type="predicted"/>
<dbReference type="GO" id="GO:0046872">
    <property type="term" value="F:metal ion binding"/>
    <property type="evidence" value="ECO:0007669"/>
    <property type="project" value="InterPro"/>
</dbReference>
<protein>
    <submittedName>
        <fullName evidence="4">NAD-dependent methanol dehydrogenase</fullName>
        <ecNumber evidence="4">1.1.1.244</ecNumber>
    </submittedName>
</protein>
<dbReference type="FunFam" id="1.20.1090.10:FF:000001">
    <property type="entry name" value="Aldehyde-alcohol dehydrogenase"/>
    <property type="match status" value="1"/>
</dbReference>
<evidence type="ECO:0000256" key="1">
    <source>
        <dbReference type="ARBA" id="ARBA00023002"/>
    </source>
</evidence>
<accession>A0A8H2QTU1</accession>
<dbReference type="EMBL" id="CAACYI010000001">
    <property type="protein sequence ID" value="VFB17260.1"/>
    <property type="molecule type" value="Genomic_DNA"/>
</dbReference>
<dbReference type="InterPro" id="IPR001670">
    <property type="entry name" value="ADH_Fe/GldA"/>
</dbReference>
<evidence type="ECO:0000259" key="3">
    <source>
        <dbReference type="Pfam" id="PF25137"/>
    </source>
</evidence>
<keyword evidence="5" id="KW-1185">Reference proteome</keyword>
<dbReference type="EC" id="1.1.1.244" evidence="4"/>
<dbReference type="GO" id="GO:0050093">
    <property type="term" value="F:methanol dehydrogenase (NAD+) activity"/>
    <property type="evidence" value="ECO:0007669"/>
    <property type="project" value="UniProtKB-EC"/>
</dbReference>
<dbReference type="Gene3D" id="1.20.1090.10">
    <property type="entry name" value="Dehydroquinate synthase-like - alpha domain"/>
    <property type="match status" value="1"/>
</dbReference>
<feature type="domain" description="Alcohol dehydrogenase iron-type/glycerol dehydrogenase GldA" evidence="2">
    <location>
        <begin position="6"/>
        <end position="158"/>
    </location>
</feature>
<organism evidence="4 5">
    <name type="scientific">Urinicoccus massiliensis</name>
    <dbReference type="NCBI Taxonomy" id="1723382"/>
    <lineage>
        <taxon>Bacteria</taxon>
        <taxon>Bacillati</taxon>
        <taxon>Bacillota</taxon>
        <taxon>Tissierellia</taxon>
        <taxon>Tissierellales</taxon>
        <taxon>Peptoniphilaceae</taxon>
        <taxon>Urinicoccus</taxon>
    </lineage>
</organism>
<comment type="caution">
    <text evidence="4">The sequence shown here is derived from an EMBL/GenBank/DDBJ whole genome shotgun (WGS) entry which is preliminary data.</text>
</comment>
<dbReference type="InterPro" id="IPR056798">
    <property type="entry name" value="ADH_Fe_C"/>
</dbReference>
<dbReference type="Pfam" id="PF00465">
    <property type="entry name" value="Fe-ADH"/>
    <property type="match status" value="1"/>
</dbReference>
<gene>
    <name evidence="4" type="primary">mdh</name>
    <name evidence="4" type="ORF">NCTC13150_01847</name>
</gene>
<evidence type="ECO:0000313" key="4">
    <source>
        <dbReference type="EMBL" id="VFB17260.1"/>
    </source>
</evidence>
<dbReference type="Pfam" id="PF25137">
    <property type="entry name" value="ADH_Fe_C"/>
    <property type="match status" value="1"/>
</dbReference>
<dbReference type="Proteomes" id="UP000377798">
    <property type="component" value="Unassembled WGS sequence"/>
</dbReference>
<reference evidence="4 5" key="1">
    <citation type="submission" date="2019-02" db="EMBL/GenBank/DDBJ databases">
        <authorList>
            <consortium name="Pathogen Informatics"/>
        </authorList>
    </citation>
    <scope>NUCLEOTIDE SEQUENCE [LARGE SCALE GENOMIC DNA]</scope>
    <source>
        <strain evidence="4 5">3012STDY7089603</strain>
    </source>
</reference>
<sequence>MYFHLPTKIYCGKDCFHQLTDLEESNIMICADPFLKENAILQEVVEKLRSLGKKVTLYMDIIPDAPMSKIQEMMEVLQAEEAQVLVAIGGGSALDATKSARYFYEKIFAKRLPLIAVPTTSGTGSEVTSYVVIKDDATGKKTPLVDERILPDVAILDPVCVESMPASVARDTGLDVLTHAIEAFVSKSSNLLTDTYALKAIDIVMGKLKKGIVDQDMEAKVQMHYASTMAGIAFGQSGLGINHSLAHAVGGKFSIPHGRINGILLPYVMEFHASRQEGIYDEIFQSLGIDGFSPDRRLKNFLRELRKLRKDLGLPDSIRDAKVGEGDFKQALDHLASLALKDPCTDSSPVPVTKEDLKQILEAAYFGQARKTVYASSVIGRPSTSL</sequence>
<name>A0A8H2QTU1_9FIRM</name>
<keyword evidence="1 4" id="KW-0560">Oxidoreductase</keyword>
<dbReference type="FunFam" id="3.40.50.1970:FF:000003">
    <property type="entry name" value="Alcohol dehydrogenase, iron-containing"/>
    <property type="match status" value="1"/>
</dbReference>
<dbReference type="InterPro" id="IPR039697">
    <property type="entry name" value="Alcohol_dehydrogenase_Fe"/>
</dbReference>
<dbReference type="PANTHER" id="PTHR11496">
    <property type="entry name" value="ALCOHOL DEHYDROGENASE"/>
    <property type="match status" value="1"/>
</dbReference>
<evidence type="ECO:0000259" key="2">
    <source>
        <dbReference type="Pfam" id="PF00465"/>
    </source>
</evidence>